<dbReference type="EMBL" id="JAUTXU010000062">
    <property type="protein sequence ID" value="KAK3713459.1"/>
    <property type="molecule type" value="Genomic_DNA"/>
</dbReference>
<keyword evidence="2" id="KW-1185">Reference proteome</keyword>
<protein>
    <submittedName>
        <fullName evidence="1">Uncharacterized protein</fullName>
    </submittedName>
</protein>
<dbReference type="Proteomes" id="UP001281147">
    <property type="component" value="Unassembled WGS sequence"/>
</dbReference>
<evidence type="ECO:0000313" key="2">
    <source>
        <dbReference type="Proteomes" id="UP001281147"/>
    </source>
</evidence>
<proteinExistence type="predicted"/>
<gene>
    <name evidence="1" type="ORF">LTR37_008417</name>
</gene>
<accession>A0ACC3NAN7</accession>
<sequence length="178" mass="20186">MHQKVLPASKRGGAWQRAHNGGNIERSAEHSRTYRKEQAPEAPTQIAQPHLRALPEVVVAYLHHSRQEFGAAVKQPALTRVCKQLRNENLPIFYSTLSVQVLCYTAGSEKAYRNDVLGKWLLAIGAKNRYAFTCTYADWREATAERHANWLAQSGMVVEVVPVDSRVEWKRSIQFIFG</sequence>
<comment type="caution">
    <text evidence="1">The sequence shown here is derived from an EMBL/GenBank/DDBJ whole genome shotgun (WGS) entry which is preliminary data.</text>
</comment>
<name>A0ACC3NAN7_9PEZI</name>
<evidence type="ECO:0000313" key="1">
    <source>
        <dbReference type="EMBL" id="KAK3713459.1"/>
    </source>
</evidence>
<reference evidence="1" key="1">
    <citation type="submission" date="2023-07" db="EMBL/GenBank/DDBJ databases">
        <title>Black Yeasts Isolated from many extreme environments.</title>
        <authorList>
            <person name="Coleine C."/>
            <person name="Stajich J.E."/>
            <person name="Selbmann L."/>
        </authorList>
    </citation>
    <scope>NUCLEOTIDE SEQUENCE</scope>
    <source>
        <strain evidence="1">CCFEE 5714</strain>
    </source>
</reference>
<organism evidence="1 2">
    <name type="scientific">Vermiconidia calcicola</name>
    <dbReference type="NCBI Taxonomy" id="1690605"/>
    <lineage>
        <taxon>Eukaryota</taxon>
        <taxon>Fungi</taxon>
        <taxon>Dikarya</taxon>
        <taxon>Ascomycota</taxon>
        <taxon>Pezizomycotina</taxon>
        <taxon>Dothideomycetes</taxon>
        <taxon>Dothideomycetidae</taxon>
        <taxon>Mycosphaerellales</taxon>
        <taxon>Extremaceae</taxon>
        <taxon>Vermiconidia</taxon>
    </lineage>
</organism>